<dbReference type="AlphaFoldDB" id="A0AAV4D7T7"/>
<comment type="caution">
    <text evidence="2">The sequence shown here is derived from an EMBL/GenBank/DDBJ whole genome shotgun (WGS) entry which is preliminary data.</text>
</comment>
<dbReference type="SUPFAM" id="SSF56672">
    <property type="entry name" value="DNA/RNA polymerases"/>
    <property type="match status" value="1"/>
</dbReference>
<dbReference type="InterPro" id="IPR051320">
    <property type="entry name" value="Viral_Replic_Matur_Polypro"/>
</dbReference>
<organism evidence="2 3">
    <name type="scientific">Plakobranchus ocellatus</name>
    <dbReference type="NCBI Taxonomy" id="259542"/>
    <lineage>
        <taxon>Eukaryota</taxon>
        <taxon>Metazoa</taxon>
        <taxon>Spiralia</taxon>
        <taxon>Lophotrochozoa</taxon>
        <taxon>Mollusca</taxon>
        <taxon>Gastropoda</taxon>
        <taxon>Heterobranchia</taxon>
        <taxon>Euthyneura</taxon>
        <taxon>Panpulmonata</taxon>
        <taxon>Sacoglossa</taxon>
        <taxon>Placobranchoidea</taxon>
        <taxon>Plakobranchidae</taxon>
        <taxon>Plakobranchus</taxon>
    </lineage>
</organism>
<dbReference type="PANTHER" id="PTHR33064">
    <property type="entry name" value="POL PROTEIN"/>
    <property type="match status" value="1"/>
</dbReference>
<evidence type="ECO:0000313" key="2">
    <source>
        <dbReference type="EMBL" id="GFO40147.1"/>
    </source>
</evidence>
<dbReference type="PANTHER" id="PTHR33064:SF37">
    <property type="entry name" value="RIBONUCLEASE H"/>
    <property type="match status" value="1"/>
</dbReference>
<reference evidence="2 3" key="1">
    <citation type="journal article" date="2021" name="Elife">
        <title>Chloroplast acquisition without the gene transfer in kleptoplastic sea slugs, Plakobranchus ocellatus.</title>
        <authorList>
            <person name="Maeda T."/>
            <person name="Takahashi S."/>
            <person name="Yoshida T."/>
            <person name="Shimamura S."/>
            <person name="Takaki Y."/>
            <person name="Nagai Y."/>
            <person name="Toyoda A."/>
            <person name="Suzuki Y."/>
            <person name="Arimoto A."/>
            <person name="Ishii H."/>
            <person name="Satoh N."/>
            <person name="Nishiyama T."/>
            <person name="Hasebe M."/>
            <person name="Maruyama T."/>
            <person name="Minagawa J."/>
            <person name="Obokata J."/>
            <person name="Shigenobu S."/>
        </authorList>
    </citation>
    <scope>NUCLEOTIDE SEQUENCE [LARGE SCALE GENOMIC DNA]</scope>
</reference>
<dbReference type="InterPro" id="IPR041577">
    <property type="entry name" value="RT_RNaseH_2"/>
</dbReference>
<accession>A0AAV4D7T7</accession>
<dbReference type="Pfam" id="PF17919">
    <property type="entry name" value="RT_RNaseH_2"/>
    <property type="match status" value="1"/>
</dbReference>
<dbReference type="FunFam" id="3.30.70.270:FF:000020">
    <property type="entry name" value="Transposon Tf2-6 polyprotein-like Protein"/>
    <property type="match status" value="1"/>
</dbReference>
<evidence type="ECO:0000259" key="1">
    <source>
        <dbReference type="Pfam" id="PF17919"/>
    </source>
</evidence>
<evidence type="ECO:0000313" key="3">
    <source>
        <dbReference type="Proteomes" id="UP000735302"/>
    </source>
</evidence>
<dbReference type="Proteomes" id="UP000735302">
    <property type="component" value="Unassembled WGS sequence"/>
</dbReference>
<keyword evidence="3" id="KW-1185">Reference proteome</keyword>
<dbReference type="Gene3D" id="3.30.70.270">
    <property type="match status" value="1"/>
</dbReference>
<feature type="domain" description="Reverse transcriptase/retrotransposon-derived protein RNase H-like" evidence="1">
    <location>
        <begin position="114"/>
        <end position="150"/>
    </location>
</feature>
<gene>
    <name evidence="2" type="ORF">PoB_006665200</name>
</gene>
<name>A0AAV4D7T7_9GAST</name>
<proteinExistence type="predicted"/>
<dbReference type="EMBL" id="BLXT01007586">
    <property type="protein sequence ID" value="GFO40147.1"/>
    <property type="molecule type" value="Genomic_DNA"/>
</dbReference>
<dbReference type="InterPro" id="IPR043128">
    <property type="entry name" value="Rev_trsase/Diguanyl_cyclase"/>
</dbReference>
<protein>
    <submittedName>
        <fullName evidence="2">Polyprotein</fullName>
    </submittedName>
</protein>
<dbReference type="InterPro" id="IPR043502">
    <property type="entry name" value="DNA/RNA_pol_sf"/>
</dbReference>
<sequence>MRWMGTYNSLNWMPTVLTGECDWTKSQNERLRSAQGEDSLSSREVDFLGRKVSENGIQIRPESIAVVQKWPEPRTVKDIQRFIGLTNYHRLFIKDNSRVAGPWCGVLRDNESPWGEEEEQLFENLKNALTETPVLGILSTSYPFILETDA</sequence>